<name>A0A2G9T362_TELCI</name>
<evidence type="ECO:0000256" key="1">
    <source>
        <dbReference type="SAM" id="MobiDB-lite"/>
    </source>
</evidence>
<sequence length="117" mass="13028">MPTMETMHGDCPTLPEAATELMSTTPMCSSPLVDRKPVTVEIIDDDENDLSIENPTESEEKPSDFNSSSGGPVNRKRKWSTADELGNIVWKYEAAKPQHCNFEEEESDDQLGSMCDM</sequence>
<accession>A0A2G9T362</accession>
<keyword evidence="3" id="KW-1185">Reference proteome</keyword>
<gene>
    <name evidence="2" type="ORF">TELCIR_26330</name>
</gene>
<dbReference type="Proteomes" id="UP000230423">
    <property type="component" value="Unassembled WGS sequence"/>
</dbReference>
<feature type="region of interest" description="Disordered" evidence="1">
    <location>
        <begin position="42"/>
        <end position="80"/>
    </location>
</feature>
<dbReference type="AlphaFoldDB" id="A0A2G9T362"/>
<protein>
    <submittedName>
        <fullName evidence="2">Uncharacterized protein</fullName>
    </submittedName>
</protein>
<dbReference type="EMBL" id="KZ428190">
    <property type="protein sequence ID" value="PIO52364.1"/>
    <property type="molecule type" value="Genomic_DNA"/>
</dbReference>
<evidence type="ECO:0000313" key="2">
    <source>
        <dbReference type="EMBL" id="PIO52364.1"/>
    </source>
</evidence>
<proteinExistence type="predicted"/>
<dbReference type="OrthoDB" id="5773536at2759"/>
<organism evidence="2 3">
    <name type="scientific">Teladorsagia circumcincta</name>
    <name type="common">Brown stomach worm</name>
    <name type="synonym">Ostertagia circumcincta</name>
    <dbReference type="NCBI Taxonomy" id="45464"/>
    <lineage>
        <taxon>Eukaryota</taxon>
        <taxon>Metazoa</taxon>
        <taxon>Ecdysozoa</taxon>
        <taxon>Nematoda</taxon>
        <taxon>Chromadorea</taxon>
        <taxon>Rhabditida</taxon>
        <taxon>Rhabditina</taxon>
        <taxon>Rhabditomorpha</taxon>
        <taxon>Strongyloidea</taxon>
        <taxon>Trichostrongylidae</taxon>
        <taxon>Teladorsagia</taxon>
    </lineage>
</organism>
<reference evidence="2 3" key="1">
    <citation type="submission" date="2015-09" db="EMBL/GenBank/DDBJ databases">
        <title>Draft genome of the parasitic nematode Teladorsagia circumcincta isolate WARC Sus (inbred).</title>
        <authorList>
            <person name="Mitreva M."/>
        </authorList>
    </citation>
    <scope>NUCLEOTIDE SEQUENCE [LARGE SCALE GENOMIC DNA]</scope>
    <source>
        <strain evidence="2 3">S</strain>
    </source>
</reference>
<evidence type="ECO:0000313" key="3">
    <source>
        <dbReference type="Proteomes" id="UP000230423"/>
    </source>
</evidence>